<accession>Q1PXB2</accession>
<name>Q1PXB2_KUEST</name>
<evidence type="ECO:0000313" key="4">
    <source>
        <dbReference type="Proteomes" id="UP000501926"/>
    </source>
</evidence>
<evidence type="ECO:0000313" key="2">
    <source>
        <dbReference type="EMBL" id="CAJ71875.1"/>
    </source>
</evidence>
<feature type="transmembrane region" description="Helical" evidence="1">
    <location>
        <begin position="35"/>
        <end position="56"/>
    </location>
</feature>
<proteinExistence type="predicted"/>
<gene>
    <name evidence="3" type="ORF">KsCSTR_42650</name>
    <name evidence="2" type="ORF">kustc1130</name>
</gene>
<dbReference type="Gene3D" id="2.60.40.1120">
    <property type="entry name" value="Carboxypeptidase-like, regulatory domain"/>
    <property type="match status" value="1"/>
</dbReference>
<dbReference type="AlphaFoldDB" id="Q1PXB2"/>
<protein>
    <submittedName>
        <fullName evidence="3">Assembly factor of hydrazine dehydrogenase</fullName>
    </submittedName>
</protein>
<evidence type="ECO:0000313" key="3">
    <source>
        <dbReference type="EMBL" id="QII13644.1"/>
    </source>
</evidence>
<keyword evidence="1" id="KW-1133">Transmembrane helix</keyword>
<dbReference type="SUPFAM" id="SSF49464">
    <property type="entry name" value="Carboxypeptidase regulatory domain-like"/>
    <property type="match status" value="1"/>
</dbReference>
<reference evidence="3 4" key="3">
    <citation type="submission" date="2020-02" db="EMBL/GenBank/DDBJ databases">
        <title>Newly sequenced genome of strain CSTR1 showed variability in Candidatus Kuenenia stuttgartiensis genomes.</title>
        <authorList>
            <person name="Ding C."/>
            <person name="Adrian L."/>
        </authorList>
    </citation>
    <scope>NUCLEOTIDE SEQUENCE [LARGE SCALE GENOMIC DNA]</scope>
    <source>
        <strain evidence="3 4">CSTR1</strain>
    </source>
</reference>
<dbReference type="InterPro" id="IPR008969">
    <property type="entry name" value="CarboxyPept-like_regulatory"/>
</dbReference>
<reference evidence="2" key="2">
    <citation type="submission" date="2006-01" db="EMBL/GenBank/DDBJ databases">
        <authorList>
            <person name="Genoscope"/>
        </authorList>
    </citation>
    <scope>NUCLEOTIDE SEQUENCE</scope>
</reference>
<dbReference type="EMBL" id="CT573073">
    <property type="protein sequence ID" value="CAJ71875.1"/>
    <property type="molecule type" value="Genomic_DNA"/>
</dbReference>
<keyword evidence="1" id="KW-0812">Transmembrane</keyword>
<organism evidence="2">
    <name type="scientific">Kuenenia stuttgartiensis</name>
    <dbReference type="NCBI Taxonomy" id="174633"/>
    <lineage>
        <taxon>Bacteria</taxon>
        <taxon>Pseudomonadati</taxon>
        <taxon>Planctomycetota</taxon>
        <taxon>Candidatus Brocadiia</taxon>
        <taxon>Candidatus Brocadiales</taxon>
        <taxon>Candidatus Brocadiaceae</taxon>
        <taxon>Candidatus Kuenenia</taxon>
    </lineage>
</organism>
<dbReference type="Proteomes" id="UP000501926">
    <property type="component" value="Chromosome"/>
</dbReference>
<sequence>MEYREGDKYFVYSIVVLYVIFQKDRKGELVMLKKVLVGMFGAALIAGIGMTTAQAYDVKPAKLWVTAIAIGTPIVGAEIKVGDEECTTGNNGTCVFELRPGTYAISVHEHGGQSAHKEVSLEEGNILFVSLDLGAKARHPSGSH</sequence>
<evidence type="ECO:0000256" key="1">
    <source>
        <dbReference type="SAM" id="Phobius"/>
    </source>
</evidence>
<keyword evidence="1" id="KW-0472">Membrane</keyword>
<reference evidence="2" key="1">
    <citation type="journal article" date="2006" name="Nature">
        <title>Deciphering the evolution and metabolism of an anammox bacterium from a community genome.</title>
        <authorList>
            <person name="Strous M."/>
            <person name="Pelletier E."/>
            <person name="Mangenot S."/>
            <person name="Rattei T."/>
            <person name="Lehner A."/>
            <person name="Taylor M.W."/>
            <person name="Horn M."/>
            <person name="Daims H."/>
            <person name="Bartol-Mavel D."/>
            <person name="Wincker P."/>
            <person name="Barbe V."/>
            <person name="Fonknechten N."/>
            <person name="Vallenet D."/>
            <person name="Segurens B."/>
            <person name="Schenowitz-Truong C."/>
            <person name="Medigue C."/>
            <person name="Collingro A."/>
            <person name="Snel B."/>
            <person name="Dutilh B.E."/>
            <person name="OpDenCamp H.J.M."/>
            <person name="vanDerDrift C."/>
            <person name="Cirpus I."/>
            <person name="vanDePas-Schoonen K.T."/>
            <person name="Harhangi H.R."/>
            <person name="vanNiftrik L."/>
            <person name="Schmid M."/>
            <person name="Keltjens J."/>
            <person name="vanDeVossenberg J."/>
            <person name="Kartal B."/>
            <person name="Meier H."/>
            <person name="Frishman D."/>
            <person name="Huynen M.A."/>
            <person name="Mewes H."/>
            <person name="Weissenbach J."/>
            <person name="Jetten M.S.M."/>
            <person name="Wagner M."/>
            <person name="LePaslier D."/>
        </authorList>
    </citation>
    <scope>NUCLEOTIDE SEQUENCE</scope>
</reference>
<dbReference type="EMBL" id="CP049055">
    <property type="protein sequence ID" value="QII13644.1"/>
    <property type="molecule type" value="Genomic_DNA"/>
</dbReference>